<keyword evidence="7" id="KW-1185">Reference proteome</keyword>
<evidence type="ECO:0000259" key="4">
    <source>
        <dbReference type="Pfam" id="PF18052"/>
    </source>
</evidence>
<evidence type="ECO:0000259" key="5">
    <source>
        <dbReference type="Pfam" id="PF23598"/>
    </source>
</evidence>
<dbReference type="GO" id="GO:0006952">
    <property type="term" value="P:defense response"/>
    <property type="evidence" value="ECO:0007669"/>
    <property type="project" value="UniProtKB-KW"/>
</dbReference>
<feature type="domain" description="Disease resistance R13L4/SHOC-2-like LRR" evidence="5">
    <location>
        <begin position="193"/>
        <end position="373"/>
    </location>
</feature>
<evidence type="ECO:0000256" key="2">
    <source>
        <dbReference type="ARBA" id="ARBA00022741"/>
    </source>
</evidence>
<dbReference type="Gene3D" id="3.80.10.10">
    <property type="entry name" value="Ribonuclease Inhibitor"/>
    <property type="match status" value="1"/>
</dbReference>
<evidence type="ECO:0000256" key="3">
    <source>
        <dbReference type="ARBA" id="ARBA00022821"/>
    </source>
</evidence>
<dbReference type="Proteomes" id="UP000035740">
    <property type="component" value="Unassembled WGS sequence"/>
</dbReference>
<dbReference type="EMBL" id="KQ090240">
    <property type="protein sequence ID" value="KMS98945.1"/>
    <property type="molecule type" value="Genomic_DNA"/>
</dbReference>
<dbReference type="InterPro" id="IPR055414">
    <property type="entry name" value="LRR_R13L4/SHOC2-like"/>
</dbReference>
<dbReference type="OrthoDB" id="5279713at2759"/>
<dbReference type="SUPFAM" id="SSF52047">
    <property type="entry name" value="RNI-like"/>
    <property type="match status" value="1"/>
</dbReference>
<dbReference type="AlphaFoldDB" id="A0A0J8E6X0"/>
<dbReference type="Pfam" id="PF23598">
    <property type="entry name" value="LRR_14"/>
    <property type="match status" value="1"/>
</dbReference>
<dbReference type="InterPro" id="IPR032675">
    <property type="entry name" value="LRR_dom_sf"/>
</dbReference>
<accession>A0A0J8E6X0</accession>
<dbReference type="InterPro" id="IPR041118">
    <property type="entry name" value="Rx_N"/>
</dbReference>
<dbReference type="Gene3D" id="1.20.5.4130">
    <property type="match status" value="1"/>
</dbReference>
<name>A0A0J8E6X0_BETVV</name>
<dbReference type="PANTHER" id="PTHR47186:SF13">
    <property type="entry name" value="DISEASE RESISTANCE PROTEIN RGA3"/>
    <property type="match status" value="1"/>
</dbReference>
<evidence type="ECO:0000256" key="1">
    <source>
        <dbReference type="ARBA" id="ARBA00022737"/>
    </source>
</evidence>
<dbReference type="Pfam" id="PF18052">
    <property type="entry name" value="Rx_N"/>
    <property type="match status" value="1"/>
</dbReference>
<protein>
    <submittedName>
        <fullName evidence="6">Uncharacterized protein</fullName>
    </submittedName>
</protein>
<keyword evidence="3" id="KW-0611">Plant defense</keyword>
<reference evidence="6 7" key="1">
    <citation type="journal article" date="2014" name="Nature">
        <title>The genome of the recently domesticated crop plant sugar beet (Beta vulgaris).</title>
        <authorList>
            <person name="Dohm J.C."/>
            <person name="Minoche A.E."/>
            <person name="Holtgrawe D."/>
            <person name="Capella-Gutierrez S."/>
            <person name="Zakrzewski F."/>
            <person name="Tafer H."/>
            <person name="Rupp O."/>
            <person name="Sorensen T.R."/>
            <person name="Stracke R."/>
            <person name="Reinhardt R."/>
            <person name="Goesmann A."/>
            <person name="Kraft T."/>
            <person name="Schulz B."/>
            <person name="Stadler P.F."/>
            <person name="Schmidt T."/>
            <person name="Gabaldon T."/>
            <person name="Lehrach H."/>
            <person name="Weisshaar B."/>
            <person name="Himmelbauer H."/>
        </authorList>
    </citation>
    <scope>NUCLEOTIDE SEQUENCE [LARGE SCALE GENOMIC DNA]</scope>
    <source>
        <tissue evidence="6">Taproot</tissue>
    </source>
</reference>
<dbReference type="OMA" id="QANTFIV"/>
<proteinExistence type="predicted"/>
<organism evidence="6 7">
    <name type="scientific">Beta vulgaris subsp. vulgaris</name>
    <name type="common">Beet</name>
    <dbReference type="NCBI Taxonomy" id="3555"/>
    <lineage>
        <taxon>Eukaryota</taxon>
        <taxon>Viridiplantae</taxon>
        <taxon>Streptophyta</taxon>
        <taxon>Embryophyta</taxon>
        <taxon>Tracheophyta</taxon>
        <taxon>Spermatophyta</taxon>
        <taxon>Magnoliopsida</taxon>
        <taxon>eudicotyledons</taxon>
        <taxon>Gunneridae</taxon>
        <taxon>Pentapetalae</taxon>
        <taxon>Caryophyllales</taxon>
        <taxon>Chenopodiaceae</taxon>
        <taxon>Betoideae</taxon>
        <taxon>Beta</taxon>
    </lineage>
</organism>
<keyword evidence="1" id="KW-0677">Repeat</keyword>
<gene>
    <name evidence="6" type="ORF">BVRB_3g067460</name>
</gene>
<evidence type="ECO:0000313" key="7">
    <source>
        <dbReference type="Proteomes" id="UP000035740"/>
    </source>
</evidence>
<sequence>MEAFGTVLSAAQTLLAALQCSQLKDILSTSGYKSQLEDLQLTVSTINAVLSDAETKEELSHEAQLWIKQLKDAVFEADDLFDEFVTLTEQKQLVEAGGSLSKKASRFFSRTHNPLSLAYRMSQGVKDINKKLDKIANNSQQFGFKIDSEPIRKRRPETCSYVNQVEIIGRQHDLDHIVGTYLTSNDQHLSYNQELEVLPKSITKLYNLQTLILSSCMGLKELPKDLSKLVKLRVLNIRDCNNISSMPRDMGKLSGLERLSNFVVGGDRGSSSTSSYVKQVADELEDLKALNNLKGSLQMRIINGQNFVNEDDSRVMQALPREGLYLMHKEYLSTIEFYFFGKIKDDVDLGAITSLMEDLRPHSNLKELYVFRYGGVRMPWINHLPKRIILVKR</sequence>
<keyword evidence="2" id="KW-0547">Nucleotide-binding</keyword>
<dbReference type="PANTHER" id="PTHR47186">
    <property type="entry name" value="LEUCINE-RICH REPEAT-CONTAINING PROTEIN 57"/>
    <property type="match status" value="1"/>
</dbReference>
<evidence type="ECO:0000313" key="6">
    <source>
        <dbReference type="EMBL" id="KMS98945.1"/>
    </source>
</evidence>
<dbReference type="GO" id="GO:0000166">
    <property type="term" value="F:nucleotide binding"/>
    <property type="evidence" value="ECO:0007669"/>
    <property type="project" value="UniProtKB-KW"/>
</dbReference>
<dbReference type="Gramene" id="KMS98945">
    <property type="protein sequence ID" value="KMS98945"/>
    <property type="gene ID" value="BVRB_3g067460"/>
</dbReference>
<feature type="domain" description="Disease resistance N-terminal" evidence="4">
    <location>
        <begin position="26"/>
        <end position="101"/>
    </location>
</feature>